<evidence type="ECO:0000313" key="1">
    <source>
        <dbReference type="EMBL" id="RQG90066.1"/>
    </source>
</evidence>
<reference evidence="1 2" key="1">
    <citation type="submission" date="2018-10" db="EMBL/GenBank/DDBJ databases">
        <title>Natrarchaeobius chitinivorans gen. nov., sp. nov., and Natrarchaeobius haloalkaliphilus sp. nov., alkaliphilic, chitin-utilizing haloarchaea from hypersaline alkaline lakes.</title>
        <authorList>
            <person name="Sorokin D.Y."/>
            <person name="Elcheninov A.G."/>
            <person name="Kostrikina N.A."/>
            <person name="Bale N.J."/>
            <person name="Sinninghe Damste J.S."/>
            <person name="Khijniak T.V."/>
            <person name="Kublanov I.V."/>
            <person name="Toshchakov S.V."/>
        </authorList>
    </citation>
    <scope>NUCLEOTIDE SEQUENCE [LARGE SCALE GENOMIC DNA]</scope>
    <source>
        <strain evidence="1 2">AArcht-Sl</strain>
    </source>
</reference>
<dbReference type="EMBL" id="REFY01000003">
    <property type="protein sequence ID" value="RQG90066.1"/>
    <property type="molecule type" value="Genomic_DNA"/>
</dbReference>
<dbReference type="AlphaFoldDB" id="A0A3N6M984"/>
<comment type="caution">
    <text evidence="1">The sequence shown here is derived from an EMBL/GenBank/DDBJ whole genome shotgun (WGS) entry which is preliminary data.</text>
</comment>
<evidence type="ECO:0000313" key="2">
    <source>
        <dbReference type="Proteomes" id="UP000273828"/>
    </source>
</evidence>
<keyword evidence="2" id="KW-1185">Reference proteome</keyword>
<organism evidence="1 2">
    <name type="scientific">Natrarchaeobius halalkaliphilus</name>
    <dbReference type="NCBI Taxonomy" id="1679091"/>
    <lineage>
        <taxon>Archaea</taxon>
        <taxon>Methanobacteriati</taxon>
        <taxon>Methanobacteriota</taxon>
        <taxon>Stenosarchaea group</taxon>
        <taxon>Halobacteria</taxon>
        <taxon>Halobacteriales</taxon>
        <taxon>Natrialbaceae</taxon>
        <taxon>Natrarchaeobius</taxon>
    </lineage>
</organism>
<dbReference type="Proteomes" id="UP000273828">
    <property type="component" value="Unassembled WGS sequence"/>
</dbReference>
<proteinExistence type="predicted"/>
<name>A0A3N6M984_9EURY</name>
<gene>
    <name evidence="1" type="ORF">EA462_08685</name>
</gene>
<protein>
    <submittedName>
        <fullName evidence="1">Uncharacterized protein</fullName>
    </submittedName>
</protein>
<accession>A0A3N6M984</accession>
<sequence length="65" mass="7008">MTAFPVLVGNIWYPFRPVLANDEKASDATVTRASTTFEDGIWARRRSSKMGVDDGVSAVSSSGLD</sequence>